<keyword evidence="1 4" id="KW-0808">Transferase</keyword>
<reference evidence="4 5" key="1">
    <citation type="submission" date="2016-11" db="EMBL/GenBank/DDBJ databases">
        <authorList>
            <person name="Jaros S."/>
            <person name="Januszkiewicz K."/>
            <person name="Wedrychowicz H."/>
        </authorList>
    </citation>
    <scope>NUCLEOTIDE SEQUENCE [LARGE SCALE GENOMIC DNA]</scope>
    <source>
        <strain evidence="4 5">DSM 18119</strain>
    </source>
</reference>
<evidence type="ECO:0000256" key="2">
    <source>
        <dbReference type="ARBA" id="ARBA00023315"/>
    </source>
</evidence>
<dbReference type="InterPro" id="IPR016181">
    <property type="entry name" value="Acyl_CoA_acyltransferase"/>
</dbReference>
<protein>
    <submittedName>
        <fullName evidence="4">Acetyltransferase (GNAT) family protein</fullName>
    </submittedName>
</protein>
<dbReference type="GO" id="GO:0016747">
    <property type="term" value="F:acyltransferase activity, transferring groups other than amino-acyl groups"/>
    <property type="evidence" value="ECO:0007669"/>
    <property type="project" value="InterPro"/>
</dbReference>
<dbReference type="PANTHER" id="PTHR43877">
    <property type="entry name" value="AMINOALKYLPHOSPHONATE N-ACETYLTRANSFERASE-RELATED-RELATED"/>
    <property type="match status" value="1"/>
</dbReference>
<dbReference type="EMBL" id="FQUU01000001">
    <property type="protein sequence ID" value="SHE37577.1"/>
    <property type="molecule type" value="Genomic_DNA"/>
</dbReference>
<evidence type="ECO:0000259" key="3">
    <source>
        <dbReference type="PROSITE" id="PS51186"/>
    </source>
</evidence>
<dbReference type="Gene3D" id="3.40.630.30">
    <property type="match status" value="1"/>
</dbReference>
<accession>A0A1M4SZV2</accession>
<evidence type="ECO:0000313" key="5">
    <source>
        <dbReference type="Proteomes" id="UP000184048"/>
    </source>
</evidence>
<dbReference type="Pfam" id="PF00583">
    <property type="entry name" value="Acetyltransf_1"/>
    <property type="match status" value="1"/>
</dbReference>
<dbReference type="PANTHER" id="PTHR43877:SF2">
    <property type="entry name" value="AMINOALKYLPHOSPHONATE N-ACETYLTRANSFERASE-RELATED"/>
    <property type="match status" value="1"/>
</dbReference>
<dbReference type="InterPro" id="IPR000182">
    <property type="entry name" value="GNAT_dom"/>
</dbReference>
<keyword evidence="2" id="KW-0012">Acyltransferase</keyword>
<gene>
    <name evidence="4" type="ORF">SAMN02745131_00288</name>
</gene>
<dbReference type="PROSITE" id="PS51186">
    <property type="entry name" value="GNAT"/>
    <property type="match status" value="1"/>
</dbReference>
<evidence type="ECO:0000313" key="4">
    <source>
        <dbReference type="EMBL" id="SHE37577.1"/>
    </source>
</evidence>
<organism evidence="4 5">
    <name type="scientific">Flavisolibacter ginsengisoli DSM 18119</name>
    <dbReference type="NCBI Taxonomy" id="1121884"/>
    <lineage>
        <taxon>Bacteria</taxon>
        <taxon>Pseudomonadati</taxon>
        <taxon>Bacteroidota</taxon>
        <taxon>Chitinophagia</taxon>
        <taxon>Chitinophagales</taxon>
        <taxon>Chitinophagaceae</taxon>
        <taxon>Flavisolibacter</taxon>
    </lineage>
</organism>
<proteinExistence type="predicted"/>
<keyword evidence="5" id="KW-1185">Reference proteome</keyword>
<feature type="domain" description="N-acetyltransferase" evidence="3">
    <location>
        <begin position="1"/>
        <end position="152"/>
    </location>
</feature>
<evidence type="ECO:0000256" key="1">
    <source>
        <dbReference type="ARBA" id="ARBA00022679"/>
    </source>
</evidence>
<name>A0A1M4SZV2_9BACT</name>
<dbReference type="Proteomes" id="UP000184048">
    <property type="component" value="Unassembled WGS sequence"/>
</dbReference>
<dbReference type="CDD" id="cd04301">
    <property type="entry name" value="NAT_SF"/>
    <property type="match status" value="1"/>
</dbReference>
<dbReference type="AlphaFoldDB" id="A0A1M4SZV2"/>
<sequence length="159" mass="18122">MTASTVKRTNSSDKDFQILITHLDHELWNELKEDQATYDQYNKVPDLDTVLIAYEGEQAVACGCFKVIAPGTIEIKRMFVEKEWRRIGLSKIILNALEQWALEKGYQHAVLETSIHFTTARRLYESSGYTIIPNYPPYEGLSKSVCMYKHLKASPSSGS</sequence>
<dbReference type="InterPro" id="IPR050832">
    <property type="entry name" value="Bact_Acetyltransf"/>
</dbReference>
<dbReference type="SUPFAM" id="SSF55729">
    <property type="entry name" value="Acyl-CoA N-acyltransferases (Nat)"/>
    <property type="match status" value="1"/>
</dbReference>
<dbReference type="STRING" id="1121884.SAMN02745131_00288"/>